<dbReference type="EMBL" id="WVIC01000015">
    <property type="protein sequence ID" value="NCJ06635.1"/>
    <property type="molecule type" value="Genomic_DNA"/>
</dbReference>
<dbReference type="RefSeq" id="WP_161825111.1">
    <property type="nucleotide sequence ID" value="NZ_WVIC01000015.1"/>
</dbReference>
<proteinExistence type="predicted"/>
<evidence type="ECO:0000313" key="1">
    <source>
        <dbReference type="EMBL" id="NCJ06635.1"/>
    </source>
</evidence>
<comment type="caution">
    <text evidence="1">The sequence shown here is derived from an EMBL/GenBank/DDBJ whole genome shotgun (WGS) entry which is preliminary data.</text>
</comment>
<dbReference type="Proteomes" id="UP000607397">
    <property type="component" value="Unassembled WGS sequence"/>
</dbReference>
<reference evidence="1" key="1">
    <citation type="submission" date="2019-12" db="EMBL/GenBank/DDBJ databases">
        <title>High-Quality draft genome sequences of three cyanobacteria isolated from the limestone walls of the Old Cathedral of Coimbra.</title>
        <authorList>
            <person name="Tiago I."/>
            <person name="Soares F."/>
            <person name="Portugal A."/>
        </authorList>
    </citation>
    <scope>NUCLEOTIDE SEQUENCE [LARGE SCALE GENOMIC DNA]</scope>
    <source>
        <strain evidence="1">C</strain>
    </source>
</reference>
<name>A0A8K2A854_9CYAN</name>
<gene>
    <name evidence="1" type="ORF">GS597_08980</name>
</gene>
<accession>A0A8K2A854</accession>
<dbReference type="AlphaFoldDB" id="A0A8K2A854"/>
<keyword evidence="2" id="KW-1185">Reference proteome</keyword>
<sequence length="89" mass="9588">MSIESLLKESRSRGLQRLARAQETNVLRQSYRGRVTGFGLGSEVICDIGGQAIRCQNYGGALALGQIVLVTLPQGDWRGIVKGQSSLTP</sequence>
<evidence type="ECO:0000313" key="2">
    <source>
        <dbReference type="Proteomes" id="UP000607397"/>
    </source>
</evidence>
<organism evidence="1 2">
    <name type="scientific">Petrachloros mirabilis ULC683</name>
    <dbReference type="NCBI Taxonomy" id="2781853"/>
    <lineage>
        <taxon>Bacteria</taxon>
        <taxon>Bacillati</taxon>
        <taxon>Cyanobacteriota</taxon>
        <taxon>Cyanophyceae</taxon>
        <taxon>Synechococcales</taxon>
        <taxon>Petrachlorosaceae</taxon>
        <taxon>Petrachloros</taxon>
        <taxon>Petrachloros mirabilis</taxon>
    </lineage>
</organism>
<protein>
    <submittedName>
        <fullName evidence="1">Uncharacterized protein</fullName>
    </submittedName>
</protein>